<evidence type="ECO:0000256" key="1">
    <source>
        <dbReference type="HAMAP-Rule" id="MF_01851"/>
    </source>
</evidence>
<dbReference type="PIRSF" id="PIRSF021332">
    <property type="entry name" value="DUF1054"/>
    <property type="match status" value="1"/>
</dbReference>
<dbReference type="RefSeq" id="WP_206903610.1">
    <property type="nucleotide sequence ID" value="NZ_JAFLVT010000008.1"/>
</dbReference>
<dbReference type="EMBL" id="JAFLVT010000008">
    <property type="protein sequence ID" value="MBO0449510.1"/>
    <property type="molecule type" value="Genomic_DNA"/>
</dbReference>
<dbReference type="HAMAP" id="MF_01851">
    <property type="entry name" value="UPF0637"/>
    <property type="match status" value="1"/>
</dbReference>
<dbReference type="InterPro" id="IPR053707">
    <property type="entry name" value="UPF0637_domain_sf"/>
</dbReference>
<dbReference type="Pfam" id="PF06335">
    <property type="entry name" value="DUF1054"/>
    <property type="match status" value="1"/>
</dbReference>
<evidence type="ECO:0000313" key="2">
    <source>
        <dbReference type="EMBL" id="MBO0449510.1"/>
    </source>
</evidence>
<dbReference type="SUPFAM" id="SSF142913">
    <property type="entry name" value="YktB/PF0168-like"/>
    <property type="match status" value="1"/>
</dbReference>
<protein>
    <recommendedName>
        <fullName evidence="1">UPF0637 protein JZO76_08150</fullName>
    </recommendedName>
</protein>
<dbReference type="Proteomes" id="UP000664256">
    <property type="component" value="Unassembled WGS sequence"/>
</dbReference>
<comment type="caution">
    <text evidence="2">The sequence shown here is derived from an EMBL/GenBank/DDBJ whole genome shotgun (WGS) entry which is preliminary data.</text>
</comment>
<dbReference type="Gene3D" id="3.30.930.20">
    <property type="entry name" value="Protein of unknown function DUF1054"/>
    <property type="match status" value="1"/>
</dbReference>
<organism evidence="2 3">
    <name type="scientific">Candidatus Enterococcus myersii</name>
    <dbReference type="NCBI Taxonomy" id="2815322"/>
    <lineage>
        <taxon>Bacteria</taxon>
        <taxon>Bacillati</taxon>
        <taxon>Bacillota</taxon>
        <taxon>Bacilli</taxon>
        <taxon>Lactobacillales</taxon>
        <taxon>Enterococcaceae</taxon>
        <taxon>Enterococcus</taxon>
    </lineage>
</organism>
<dbReference type="InterPro" id="IPR009403">
    <property type="entry name" value="UPF0637"/>
</dbReference>
<evidence type="ECO:0000313" key="3">
    <source>
        <dbReference type="Proteomes" id="UP000664256"/>
    </source>
</evidence>
<gene>
    <name evidence="2" type="ORF">JZO76_08150</name>
</gene>
<name>A0ABS3H7S9_9ENTE</name>
<comment type="similarity">
    <text evidence="1">Belongs to the UPF0637 family.</text>
</comment>
<sequence>MFNEKSFTVFTIPGLEARMAAIRSEIQPVFTAIGNPTCEMLAQHFKHPFYLHIAQHRRRTVHPPENTWAAMSEGKRGYKMSAHFQIGIWPEYVFMWLSIIDQPKRQKEMAAILLKNTAIFDRLPADTVMSLDHTKEKTVPLTQENLEHALLRLSTVKKAEFQIGRIIKNKDELWHHPAKAAQYIEETYKELLPLYALLQDV</sequence>
<keyword evidence="3" id="KW-1185">Reference proteome</keyword>
<accession>A0ABS3H7S9</accession>
<proteinExistence type="inferred from homology"/>
<reference evidence="2 3" key="1">
    <citation type="submission" date="2021-03" db="EMBL/GenBank/DDBJ databases">
        <title>Enterococcal diversity collection.</title>
        <authorList>
            <person name="Gilmore M.S."/>
            <person name="Schwartzman J."/>
            <person name="Van Tyne D."/>
            <person name="Martin M."/>
            <person name="Earl A.M."/>
            <person name="Manson A.L."/>
            <person name="Straub T."/>
            <person name="Salamzade R."/>
            <person name="Saavedra J."/>
            <person name="Lebreton F."/>
            <person name="Prichula J."/>
            <person name="Schaufler K."/>
            <person name="Gaca A."/>
            <person name="Sgardioli B."/>
            <person name="Wagenaar J."/>
            <person name="Strong T."/>
        </authorList>
    </citation>
    <scope>NUCLEOTIDE SEQUENCE [LARGE SCALE GENOMIC DNA]</scope>
    <source>
        <strain evidence="2 3">MJM12</strain>
    </source>
</reference>